<accession>A0A5S5BT39</accession>
<name>A0A5S5BT39_9BACL</name>
<protein>
    <submittedName>
        <fullName evidence="4">Prepilin-type N-terminal cleavage/methylation domain-containing protein</fullName>
    </submittedName>
</protein>
<keyword evidence="2" id="KW-0178">Competence</keyword>
<keyword evidence="3" id="KW-0472">Membrane</keyword>
<dbReference type="Proteomes" id="UP000323257">
    <property type="component" value="Unassembled WGS sequence"/>
</dbReference>
<keyword evidence="3" id="KW-0812">Transmembrane</keyword>
<dbReference type="GO" id="GO:0009986">
    <property type="term" value="C:cell surface"/>
    <property type="evidence" value="ECO:0007669"/>
    <property type="project" value="UniProtKB-SubCell"/>
</dbReference>
<evidence type="ECO:0000256" key="3">
    <source>
        <dbReference type="SAM" id="Phobius"/>
    </source>
</evidence>
<dbReference type="OrthoDB" id="2969353at2"/>
<comment type="subcellular location">
    <subcellularLocation>
        <location evidence="1">Cell surface</location>
    </subcellularLocation>
</comment>
<sequence>MKQSVKTWLRRRAGDEQGVTLIELIASLSLVSVVLGVVYSSITFGMSTYNKVRIENSLRDEGDLIMSSIITKLYTYGPDEITQDASDTNRRRITLEPPITGSGDQGVETIEIRPREEGQPQSVLYIAGVDISTVSDIMADQSSIRLVCRENQNMCSSGLIEIQLRLEQTYGDRSYHLDLESKFGF</sequence>
<dbReference type="RefSeq" id="WP_148932465.1">
    <property type="nucleotide sequence ID" value="NZ_VNHS01000012.1"/>
</dbReference>
<dbReference type="Pfam" id="PF07963">
    <property type="entry name" value="N_methyl"/>
    <property type="match status" value="1"/>
</dbReference>
<dbReference type="PROSITE" id="PS00409">
    <property type="entry name" value="PROKAR_NTER_METHYL"/>
    <property type="match status" value="1"/>
</dbReference>
<reference evidence="4 5" key="1">
    <citation type="submission" date="2019-07" db="EMBL/GenBank/DDBJ databases">
        <title>Genomic Encyclopedia of Type Strains, Phase III (KMG-III): the genomes of soil and plant-associated and newly described type strains.</title>
        <authorList>
            <person name="Whitman W."/>
        </authorList>
    </citation>
    <scope>NUCLEOTIDE SEQUENCE [LARGE SCALE GENOMIC DNA]</scope>
    <source>
        <strain evidence="4 5">BL24</strain>
    </source>
</reference>
<proteinExistence type="predicted"/>
<dbReference type="AlphaFoldDB" id="A0A5S5BT39"/>
<dbReference type="NCBIfam" id="TIGR02532">
    <property type="entry name" value="IV_pilin_GFxxxE"/>
    <property type="match status" value="1"/>
</dbReference>
<keyword evidence="3" id="KW-1133">Transmembrane helix</keyword>
<dbReference type="InterPro" id="IPR012902">
    <property type="entry name" value="N_methyl_site"/>
</dbReference>
<dbReference type="EMBL" id="VNHS01000012">
    <property type="protein sequence ID" value="TYP70104.1"/>
    <property type="molecule type" value="Genomic_DNA"/>
</dbReference>
<evidence type="ECO:0000313" key="5">
    <source>
        <dbReference type="Proteomes" id="UP000323257"/>
    </source>
</evidence>
<comment type="caution">
    <text evidence="4">The sequence shown here is derived from an EMBL/GenBank/DDBJ whole genome shotgun (WGS) entry which is preliminary data.</text>
</comment>
<evidence type="ECO:0000256" key="2">
    <source>
        <dbReference type="ARBA" id="ARBA00023287"/>
    </source>
</evidence>
<evidence type="ECO:0000313" key="4">
    <source>
        <dbReference type="EMBL" id="TYP70104.1"/>
    </source>
</evidence>
<feature type="transmembrane region" description="Helical" evidence="3">
    <location>
        <begin position="21"/>
        <end position="42"/>
    </location>
</feature>
<organism evidence="4 5">
    <name type="scientific">Paenibacillus methanolicus</name>
    <dbReference type="NCBI Taxonomy" id="582686"/>
    <lineage>
        <taxon>Bacteria</taxon>
        <taxon>Bacillati</taxon>
        <taxon>Bacillota</taxon>
        <taxon>Bacilli</taxon>
        <taxon>Bacillales</taxon>
        <taxon>Paenibacillaceae</taxon>
        <taxon>Paenibacillus</taxon>
    </lineage>
</organism>
<keyword evidence="5" id="KW-1185">Reference proteome</keyword>
<gene>
    <name evidence="4" type="ORF">BCM02_11282</name>
</gene>
<evidence type="ECO:0000256" key="1">
    <source>
        <dbReference type="ARBA" id="ARBA00004241"/>
    </source>
</evidence>
<dbReference type="GO" id="GO:0030420">
    <property type="term" value="P:establishment of competence for transformation"/>
    <property type="evidence" value="ECO:0007669"/>
    <property type="project" value="UniProtKB-KW"/>
</dbReference>